<dbReference type="PANTHER" id="PTHR43124:SF3">
    <property type="entry name" value="CHLORAMPHENICOL EFFLUX PUMP RV0191"/>
    <property type="match status" value="1"/>
</dbReference>
<feature type="domain" description="Major facilitator superfamily (MFS) profile" evidence="8">
    <location>
        <begin position="39"/>
        <end position="414"/>
    </location>
</feature>
<evidence type="ECO:0000256" key="7">
    <source>
        <dbReference type="SAM" id="Phobius"/>
    </source>
</evidence>
<evidence type="ECO:0000256" key="1">
    <source>
        <dbReference type="ARBA" id="ARBA00004651"/>
    </source>
</evidence>
<dbReference type="RefSeq" id="WP_010119820.1">
    <property type="nucleotide sequence ID" value="NZ_DAITTW010000027.1"/>
</dbReference>
<dbReference type="InterPro" id="IPR050189">
    <property type="entry name" value="MFS_Efflux_Transporters"/>
</dbReference>
<accession>A0A3D4SZ84</accession>
<feature type="transmembrane region" description="Helical" evidence="7">
    <location>
        <begin position="302"/>
        <end position="319"/>
    </location>
</feature>
<dbReference type="Pfam" id="PF07690">
    <property type="entry name" value="MFS_1"/>
    <property type="match status" value="1"/>
</dbReference>
<keyword evidence="2" id="KW-1003">Cell membrane</keyword>
<dbReference type="InterPro" id="IPR020846">
    <property type="entry name" value="MFS_dom"/>
</dbReference>
<feature type="transmembrane region" description="Helical" evidence="7">
    <location>
        <begin position="38"/>
        <end position="61"/>
    </location>
</feature>
<name>A0A3D4SZ84_9CORY</name>
<feature type="region of interest" description="Disordered" evidence="6">
    <location>
        <begin position="1"/>
        <end position="33"/>
    </location>
</feature>
<dbReference type="Proteomes" id="UP000261739">
    <property type="component" value="Unassembled WGS sequence"/>
</dbReference>
<feature type="transmembrane region" description="Helical" evidence="7">
    <location>
        <begin position="73"/>
        <end position="93"/>
    </location>
</feature>
<feature type="transmembrane region" description="Helical" evidence="7">
    <location>
        <begin position="271"/>
        <end position="290"/>
    </location>
</feature>
<dbReference type="GO" id="GO:0005886">
    <property type="term" value="C:plasma membrane"/>
    <property type="evidence" value="ECO:0007669"/>
    <property type="project" value="UniProtKB-SubCell"/>
</dbReference>
<protein>
    <submittedName>
        <fullName evidence="9">MFS transporter</fullName>
    </submittedName>
</protein>
<proteinExistence type="predicted"/>
<feature type="transmembrane region" description="Helical" evidence="7">
    <location>
        <begin position="130"/>
        <end position="151"/>
    </location>
</feature>
<comment type="subcellular location">
    <subcellularLocation>
        <location evidence="1">Cell membrane</location>
        <topology evidence="1">Multi-pass membrane protein</topology>
    </subcellularLocation>
</comment>
<evidence type="ECO:0000313" key="9">
    <source>
        <dbReference type="EMBL" id="HCT13810.1"/>
    </source>
</evidence>
<feature type="transmembrane region" description="Helical" evidence="7">
    <location>
        <begin position="325"/>
        <end position="344"/>
    </location>
</feature>
<dbReference type="EMBL" id="DQID01000089">
    <property type="protein sequence ID" value="HCT13810.1"/>
    <property type="molecule type" value="Genomic_DNA"/>
</dbReference>
<dbReference type="InterPro" id="IPR011701">
    <property type="entry name" value="MFS"/>
</dbReference>
<feature type="transmembrane region" description="Helical" evidence="7">
    <location>
        <begin position="105"/>
        <end position="124"/>
    </location>
</feature>
<dbReference type="PROSITE" id="PS50850">
    <property type="entry name" value="MFS"/>
    <property type="match status" value="1"/>
</dbReference>
<dbReference type="STRING" id="863239.GCA_000213935_01883"/>
<dbReference type="Gene3D" id="1.20.1250.20">
    <property type="entry name" value="MFS general substrate transporter like domains"/>
    <property type="match status" value="2"/>
</dbReference>
<dbReference type="PANTHER" id="PTHR43124">
    <property type="entry name" value="PURINE EFFLUX PUMP PBUE"/>
    <property type="match status" value="1"/>
</dbReference>
<dbReference type="AlphaFoldDB" id="A0A3D4SZ84"/>
<evidence type="ECO:0000256" key="4">
    <source>
        <dbReference type="ARBA" id="ARBA00022989"/>
    </source>
</evidence>
<gene>
    <name evidence="9" type="ORF">DIW82_03170</name>
</gene>
<feature type="transmembrane region" description="Helical" evidence="7">
    <location>
        <begin position="163"/>
        <end position="186"/>
    </location>
</feature>
<keyword evidence="4 7" id="KW-1133">Transmembrane helix</keyword>
<dbReference type="SUPFAM" id="SSF103473">
    <property type="entry name" value="MFS general substrate transporter"/>
    <property type="match status" value="1"/>
</dbReference>
<comment type="caution">
    <text evidence="9">The sequence shown here is derived from an EMBL/GenBank/DDBJ whole genome shotgun (WGS) entry which is preliminary data.</text>
</comment>
<evidence type="ECO:0000256" key="3">
    <source>
        <dbReference type="ARBA" id="ARBA00022692"/>
    </source>
</evidence>
<dbReference type="CDD" id="cd17324">
    <property type="entry name" value="MFS_NepI_like"/>
    <property type="match status" value="1"/>
</dbReference>
<organism evidence="9 10">
    <name type="scientific">Corynebacterium nuruki</name>
    <dbReference type="NCBI Taxonomy" id="1032851"/>
    <lineage>
        <taxon>Bacteria</taxon>
        <taxon>Bacillati</taxon>
        <taxon>Actinomycetota</taxon>
        <taxon>Actinomycetes</taxon>
        <taxon>Mycobacteriales</taxon>
        <taxon>Corynebacteriaceae</taxon>
        <taxon>Corynebacterium</taxon>
    </lineage>
</organism>
<evidence type="ECO:0000256" key="2">
    <source>
        <dbReference type="ARBA" id="ARBA00022475"/>
    </source>
</evidence>
<feature type="transmembrane region" description="Helical" evidence="7">
    <location>
        <begin position="365"/>
        <end position="386"/>
    </location>
</feature>
<evidence type="ECO:0000313" key="10">
    <source>
        <dbReference type="Proteomes" id="UP000261739"/>
    </source>
</evidence>
<evidence type="ECO:0000256" key="6">
    <source>
        <dbReference type="SAM" id="MobiDB-lite"/>
    </source>
</evidence>
<feature type="compositionally biased region" description="Basic residues" evidence="6">
    <location>
        <begin position="16"/>
        <end position="25"/>
    </location>
</feature>
<reference evidence="9 10" key="1">
    <citation type="journal article" date="2018" name="Nat. Biotechnol.">
        <title>A standardized bacterial taxonomy based on genome phylogeny substantially revises the tree of life.</title>
        <authorList>
            <person name="Parks D.H."/>
            <person name="Chuvochina M."/>
            <person name="Waite D.W."/>
            <person name="Rinke C."/>
            <person name="Skarshewski A."/>
            <person name="Chaumeil P.A."/>
            <person name="Hugenholtz P."/>
        </authorList>
    </citation>
    <scope>NUCLEOTIDE SEQUENCE [LARGE SCALE GENOMIC DNA]</scope>
    <source>
        <strain evidence="9">UBA11247</strain>
    </source>
</reference>
<feature type="transmembrane region" description="Helical" evidence="7">
    <location>
        <begin position="392"/>
        <end position="413"/>
    </location>
</feature>
<feature type="transmembrane region" description="Helical" evidence="7">
    <location>
        <begin position="192"/>
        <end position="213"/>
    </location>
</feature>
<feature type="transmembrane region" description="Helical" evidence="7">
    <location>
        <begin position="234"/>
        <end position="259"/>
    </location>
</feature>
<keyword evidence="5 7" id="KW-0472">Membrane</keyword>
<evidence type="ECO:0000256" key="5">
    <source>
        <dbReference type="ARBA" id="ARBA00023136"/>
    </source>
</evidence>
<evidence type="ECO:0000259" key="8">
    <source>
        <dbReference type="PROSITE" id="PS50850"/>
    </source>
</evidence>
<dbReference type="GO" id="GO:0022857">
    <property type="term" value="F:transmembrane transporter activity"/>
    <property type="evidence" value="ECO:0007669"/>
    <property type="project" value="InterPro"/>
</dbReference>
<sequence length="423" mass="44384">MSEHTSRLTKLPTRGHLPHPQRRPLPRQTEMGRRRRPVAMLALALGGFGIGTTEFVSMGLLNYIADDFGISEAQAGHVVTAYAMGVVVGAPLITTLTGRVPRRRLIIILMLAFTVGNGLSMFAGSYGMLMVARFIAGIPHGAYFAVANLIAASMADPGKRGQAIARISLGLATATVVGVPAAQWIGSVLGWSAAYGVVAVIGLFCLAGLWHSMPHMTLMPMTRPSTEIGALKNAQVWLTLASGAVGFGGMFCVYTYISWTMTERAGYPEDMMWFVLMVYGIGMVIGNTVGGRLADWNISRSVIAAFLIMAVMLVAFYFASTVAPLAILLFGLVSVGGGILTVNMQTRFMDVAGEAQNLAAAMNQSAFNIANASGAAIGGAVISAGYSYSAPALAGAGLALAGLAIFIPTLLLYRRQLAAAAAR</sequence>
<keyword evidence="3 7" id="KW-0812">Transmembrane</keyword>
<dbReference type="InterPro" id="IPR036259">
    <property type="entry name" value="MFS_trans_sf"/>
</dbReference>